<dbReference type="KEGG" id="dcm:NIES806_41610"/>
<dbReference type="EMBL" id="AP018316">
    <property type="protein sequence ID" value="BAZ87929.1"/>
    <property type="molecule type" value="Genomic_DNA"/>
</dbReference>
<protein>
    <recommendedName>
        <fullName evidence="3">HigA protein (Antitoxin to HigB)</fullName>
    </recommendedName>
</protein>
<evidence type="ECO:0000313" key="2">
    <source>
        <dbReference type="Proteomes" id="UP000218702"/>
    </source>
</evidence>
<organism evidence="1 2">
    <name type="scientific">Dolichospermum compactum NIES-806</name>
    <dbReference type="NCBI Taxonomy" id="1973481"/>
    <lineage>
        <taxon>Bacteria</taxon>
        <taxon>Bacillati</taxon>
        <taxon>Cyanobacteriota</taxon>
        <taxon>Cyanophyceae</taxon>
        <taxon>Nostocales</taxon>
        <taxon>Aphanizomenonaceae</taxon>
        <taxon>Dolichospermum</taxon>
        <taxon>Dolichospermum compactum</taxon>
    </lineage>
</organism>
<keyword evidence="2" id="KW-1185">Reference proteome</keyword>
<dbReference type="AlphaFoldDB" id="A0A1Z4V9D7"/>
<evidence type="ECO:0000313" key="1">
    <source>
        <dbReference type="EMBL" id="BAZ87929.1"/>
    </source>
</evidence>
<name>A0A1Z4V9D7_9CYAN</name>
<dbReference type="RefSeq" id="WP_096670214.1">
    <property type="nucleotide sequence ID" value="NZ_AP018316.1"/>
</dbReference>
<proteinExistence type="predicted"/>
<reference evidence="1 2" key="1">
    <citation type="submission" date="2017-06" db="EMBL/GenBank/DDBJ databases">
        <title>Genome sequencing of cyanobaciteial culture collection at National Institute for Environmental Studies (NIES).</title>
        <authorList>
            <person name="Hirose Y."/>
            <person name="Shimura Y."/>
            <person name="Fujisawa T."/>
            <person name="Nakamura Y."/>
            <person name="Kawachi M."/>
        </authorList>
    </citation>
    <scope>NUCLEOTIDE SEQUENCE [LARGE SCALE GENOMIC DNA]</scope>
    <source>
        <strain evidence="1 2">NIES-806</strain>
    </source>
</reference>
<gene>
    <name evidence="1" type="ORF">NIES806_41610</name>
</gene>
<sequence length="73" mass="8324">MVTLEEAILTVNQLPLEQKEMLLEIIKNQMIESRREEIAEDAKKAISAFHKGELKPQSMESIIVELQASLTED</sequence>
<evidence type="ECO:0008006" key="3">
    <source>
        <dbReference type="Google" id="ProtNLM"/>
    </source>
</evidence>
<dbReference type="OrthoDB" id="583178at2"/>
<dbReference type="Proteomes" id="UP000218702">
    <property type="component" value="Chromosome"/>
</dbReference>
<accession>A0A1Z4V9D7</accession>